<feature type="signal peptide" evidence="6">
    <location>
        <begin position="1"/>
        <end position="17"/>
    </location>
</feature>
<keyword evidence="4" id="KW-0998">Cell outer membrane</keyword>
<accession>A0A1I1W2I3</accession>
<dbReference type="InterPro" id="IPR001261">
    <property type="entry name" value="ArgE/DapE_CS"/>
</dbReference>
<keyword evidence="3 5" id="KW-0472">Membrane</keyword>
<reference evidence="8 9" key="1">
    <citation type="submission" date="2016-10" db="EMBL/GenBank/DDBJ databases">
        <authorList>
            <person name="de Groot N.N."/>
        </authorList>
    </citation>
    <scope>NUCLEOTIDE SEQUENCE [LARGE SCALE GENOMIC DNA]</scope>
    <source>
        <strain evidence="8 9">DSM 11443</strain>
    </source>
</reference>
<dbReference type="STRING" id="74348.SAMN04488523_103266"/>
<dbReference type="SUPFAM" id="SSF103088">
    <property type="entry name" value="OmpA-like"/>
    <property type="match status" value="1"/>
</dbReference>
<proteinExistence type="predicted"/>
<dbReference type="GO" id="GO:0009279">
    <property type="term" value="C:cell outer membrane"/>
    <property type="evidence" value="ECO:0007669"/>
    <property type="project" value="UniProtKB-SubCell"/>
</dbReference>
<keyword evidence="9" id="KW-1185">Reference proteome</keyword>
<evidence type="ECO:0000256" key="5">
    <source>
        <dbReference type="PROSITE-ProRule" id="PRU00473"/>
    </source>
</evidence>
<evidence type="ECO:0000313" key="9">
    <source>
        <dbReference type="Proteomes" id="UP000198977"/>
    </source>
</evidence>
<dbReference type="InterPro" id="IPR036737">
    <property type="entry name" value="OmpA-like_sf"/>
</dbReference>
<dbReference type="Proteomes" id="UP000198977">
    <property type="component" value="Unassembled WGS sequence"/>
</dbReference>
<dbReference type="Gene3D" id="3.30.1330.60">
    <property type="entry name" value="OmpA-like domain"/>
    <property type="match status" value="1"/>
</dbReference>
<dbReference type="PROSITE" id="PS00758">
    <property type="entry name" value="ARGE_DAPE_CPG2_1"/>
    <property type="match status" value="1"/>
</dbReference>
<keyword evidence="2" id="KW-0378">Hydrolase</keyword>
<dbReference type="CDD" id="cd07185">
    <property type="entry name" value="OmpA_C-like"/>
    <property type="match status" value="1"/>
</dbReference>
<dbReference type="EMBL" id="FOMW01000003">
    <property type="protein sequence ID" value="SFD89382.1"/>
    <property type="molecule type" value="Genomic_DNA"/>
</dbReference>
<keyword evidence="6" id="KW-0732">Signal</keyword>
<evidence type="ECO:0000256" key="3">
    <source>
        <dbReference type="ARBA" id="ARBA00023136"/>
    </source>
</evidence>
<dbReference type="InterPro" id="IPR006664">
    <property type="entry name" value="OMP_bac"/>
</dbReference>
<dbReference type="RefSeq" id="WP_093922878.1">
    <property type="nucleotide sequence ID" value="NZ_FOMW01000003.1"/>
</dbReference>
<name>A0A1I1W2I3_9RHOB</name>
<dbReference type="Pfam" id="PF00691">
    <property type="entry name" value="OmpA"/>
    <property type="match status" value="1"/>
</dbReference>
<dbReference type="PROSITE" id="PS51123">
    <property type="entry name" value="OMPA_2"/>
    <property type="match status" value="1"/>
</dbReference>
<dbReference type="InterPro" id="IPR050330">
    <property type="entry name" value="Bact_OuterMem_StrucFunc"/>
</dbReference>
<gene>
    <name evidence="8" type="ORF">SAMN04488523_103266</name>
</gene>
<comment type="subcellular location">
    <subcellularLocation>
        <location evidence="1">Cell outer membrane</location>
    </subcellularLocation>
</comment>
<evidence type="ECO:0000256" key="4">
    <source>
        <dbReference type="ARBA" id="ARBA00023237"/>
    </source>
</evidence>
<dbReference type="AlphaFoldDB" id="A0A1I1W2I3"/>
<feature type="chain" id="PRO_5011669894" evidence="6">
    <location>
        <begin position="18"/>
        <end position="310"/>
    </location>
</feature>
<dbReference type="PANTHER" id="PTHR30329">
    <property type="entry name" value="STATOR ELEMENT OF FLAGELLAR MOTOR COMPLEX"/>
    <property type="match status" value="1"/>
</dbReference>
<evidence type="ECO:0000256" key="2">
    <source>
        <dbReference type="ARBA" id="ARBA00022801"/>
    </source>
</evidence>
<organism evidence="8 9">
    <name type="scientific">Sulfitobacter brevis</name>
    <dbReference type="NCBI Taxonomy" id="74348"/>
    <lineage>
        <taxon>Bacteria</taxon>
        <taxon>Pseudomonadati</taxon>
        <taxon>Pseudomonadota</taxon>
        <taxon>Alphaproteobacteria</taxon>
        <taxon>Rhodobacterales</taxon>
        <taxon>Roseobacteraceae</taxon>
        <taxon>Sulfitobacter</taxon>
    </lineage>
</organism>
<dbReference type="InterPro" id="IPR006665">
    <property type="entry name" value="OmpA-like"/>
</dbReference>
<evidence type="ECO:0000313" key="8">
    <source>
        <dbReference type="EMBL" id="SFD89382.1"/>
    </source>
</evidence>
<evidence type="ECO:0000256" key="6">
    <source>
        <dbReference type="SAM" id="SignalP"/>
    </source>
</evidence>
<evidence type="ECO:0000259" key="7">
    <source>
        <dbReference type="PROSITE" id="PS51123"/>
    </source>
</evidence>
<feature type="domain" description="OmpA-like" evidence="7">
    <location>
        <begin position="194"/>
        <end position="310"/>
    </location>
</feature>
<protein>
    <submittedName>
        <fullName evidence="8">OmpA-OmpF porin, OOP family</fullName>
    </submittedName>
</protein>
<sequence>MLRALALLLCCAGPAAALELSLPANARQTVERNTAPDRYAAPVGVFAEGQVARVEIDGDVHRAAWRLQSPGLTPLQVIRPLRAQLVEAGFEIVLDCASKQCGGFDFRFATETLPGPNMYVNIREYHFVTALRRTGDVPQEVVTLFASTSANSAYVQIIQAGRLAAGSVAVSPDADVPTTTQSVAQDDLVGTLLKDGHVILADLDFDTGTSDLGTGPFASLERLAALLKERPTMRIALVGHTDTVGSLENNIALSRRRAQLVRQRMIETYDLAGARMEAEGMGYLAPVASNLNAAGREANRRVEVVVLSDE</sequence>
<dbReference type="OrthoDB" id="9792021at2"/>
<evidence type="ECO:0000256" key="1">
    <source>
        <dbReference type="ARBA" id="ARBA00004442"/>
    </source>
</evidence>
<dbReference type="PANTHER" id="PTHR30329:SF21">
    <property type="entry name" value="LIPOPROTEIN YIAD-RELATED"/>
    <property type="match status" value="1"/>
</dbReference>
<dbReference type="PRINTS" id="PR01021">
    <property type="entry name" value="OMPADOMAIN"/>
</dbReference>